<evidence type="ECO:0000256" key="1">
    <source>
        <dbReference type="SAM" id="MobiDB-lite"/>
    </source>
</evidence>
<dbReference type="GeneID" id="54465674"/>
<proteinExistence type="predicted"/>
<reference evidence="2 4" key="1">
    <citation type="journal article" date="2020" name="Stud. Mycol.">
        <title>101 Dothideomycetes genomes: a test case for predicting lifestyles and emergence of pathogens.</title>
        <authorList>
            <person name="Haridas S."/>
            <person name="Albert R."/>
            <person name="Binder M."/>
            <person name="Bloem J."/>
            <person name="Labutti K."/>
            <person name="Salamov A."/>
            <person name="Andreopoulos B."/>
            <person name="Baker S."/>
            <person name="Barry K."/>
            <person name="Bills G."/>
            <person name="Bluhm B."/>
            <person name="Cannon C."/>
            <person name="Castanera R."/>
            <person name="Culley D."/>
            <person name="Daum C."/>
            <person name="Ezra D."/>
            <person name="Gonzalez J."/>
            <person name="Henrissat B."/>
            <person name="Kuo A."/>
            <person name="Liang C."/>
            <person name="Lipzen A."/>
            <person name="Lutzoni F."/>
            <person name="Magnuson J."/>
            <person name="Mondo S."/>
            <person name="Nolan M."/>
            <person name="Ohm R."/>
            <person name="Pangilinan J."/>
            <person name="Park H.-J."/>
            <person name="Ramirez L."/>
            <person name="Alfaro M."/>
            <person name="Sun H."/>
            <person name="Tritt A."/>
            <person name="Yoshinaga Y."/>
            <person name="Zwiers L.-H."/>
            <person name="Turgeon B."/>
            <person name="Goodwin S."/>
            <person name="Spatafora J."/>
            <person name="Crous P."/>
            <person name="Grigoriev I."/>
        </authorList>
    </citation>
    <scope>NUCLEOTIDE SEQUENCE</scope>
    <source>
        <strain evidence="2 4">CBS 304.34</strain>
    </source>
</reference>
<feature type="compositionally biased region" description="Basic residues" evidence="1">
    <location>
        <begin position="167"/>
        <end position="187"/>
    </location>
</feature>
<protein>
    <submittedName>
        <fullName evidence="2 4">Uncharacterized protein</fullName>
    </submittedName>
</protein>
<evidence type="ECO:0000313" key="4">
    <source>
        <dbReference type="RefSeq" id="XP_033584787.1"/>
    </source>
</evidence>
<evidence type="ECO:0000313" key="2">
    <source>
        <dbReference type="EMBL" id="KAF2817823.1"/>
    </source>
</evidence>
<keyword evidence="3" id="KW-1185">Reference proteome</keyword>
<reference evidence="4" key="3">
    <citation type="submission" date="2025-04" db="UniProtKB">
        <authorList>
            <consortium name="RefSeq"/>
        </authorList>
    </citation>
    <scope>IDENTIFICATION</scope>
    <source>
        <strain evidence="4">CBS 304.34</strain>
    </source>
</reference>
<organism evidence="2">
    <name type="scientific">Mytilinidion resinicola</name>
    <dbReference type="NCBI Taxonomy" id="574789"/>
    <lineage>
        <taxon>Eukaryota</taxon>
        <taxon>Fungi</taxon>
        <taxon>Dikarya</taxon>
        <taxon>Ascomycota</taxon>
        <taxon>Pezizomycotina</taxon>
        <taxon>Dothideomycetes</taxon>
        <taxon>Pleosporomycetidae</taxon>
        <taxon>Mytilinidiales</taxon>
        <taxon>Mytilinidiaceae</taxon>
        <taxon>Mytilinidion</taxon>
    </lineage>
</organism>
<sequence>MRTARMQTEAFKPSKLLLAKSPEQPVRKEEHQQQTVFVDKQAEEACIVFLHQGNQHSEVAGEAPSRLSIATLARSRRDEGFNADFSYKAVGSWKTSKKTILTPRKIVATTKHPETNMKLDLTKASGIEDTQGVHASIMAQSYTAEPNSRIIAVSDDGHKIDEEQAKRTKPQQRPHPRRSHRRRHRRLQRGWLRRNAVWTDFNQKGLPMDISLHAAPQDDPLARRLHSDCHEAARTSPLRTSSWVNSSLTKLEETSTRSSTGFEVSSSSSSTLDPQIFNAIMQRHSTQHLGVECSHVNTVKDIDQRSQSAHKSRDTTSVYRRNWDTAGAVKLETARNILEQPTHLRQLKLPPRDTTYYPTSYACSALGLRND</sequence>
<reference evidence="4" key="2">
    <citation type="submission" date="2020-04" db="EMBL/GenBank/DDBJ databases">
        <authorList>
            <consortium name="NCBI Genome Project"/>
        </authorList>
    </citation>
    <scope>NUCLEOTIDE SEQUENCE</scope>
    <source>
        <strain evidence="4">CBS 304.34</strain>
    </source>
</reference>
<feature type="region of interest" description="Disordered" evidence="1">
    <location>
        <begin position="162"/>
        <end position="187"/>
    </location>
</feature>
<dbReference type="AlphaFoldDB" id="A0A6A6ZAU4"/>
<dbReference type="Proteomes" id="UP000504636">
    <property type="component" value="Unplaced"/>
</dbReference>
<evidence type="ECO:0000313" key="3">
    <source>
        <dbReference type="Proteomes" id="UP000504636"/>
    </source>
</evidence>
<accession>A0A6A6ZAU4</accession>
<dbReference type="EMBL" id="MU003692">
    <property type="protein sequence ID" value="KAF2817823.1"/>
    <property type="molecule type" value="Genomic_DNA"/>
</dbReference>
<dbReference type="RefSeq" id="XP_033584787.1">
    <property type="nucleotide sequence ID" value="XM_033724781.1"/>
</dbReference>
<name>A0A6A6ZAU4_9PEZI</name>
<gene>
    <name evidence="2 4" type="ORF">BDZ99DRAFT_514040</name>
</gene>